<evidence type="ECO:0000313" key="1">
    <source>
        <dbReference type="EMBL" id="SNQ46980.1"/>
    </source>
</evidence>
<sequence length="145" mass="14915">MPITVTAPRGQLTEAGRGEILPRLTAALAEVSGAPGNAFLTGIIGGTVHVLDPRDVYAGGVPRRVVMVELKLPNIGLPDPAARAAFIAAATDIVDTLTVDEHRNEDTWVNIINAPDGGWGLGGVAYTGEALVQALSDAATEPAAR</sequence>
<reference evidence="1 2" key="1">
    <citation type="submission" date="2017-06" db="EMBL/GenBank/DDBJ databases">
        <authorList>
            <person name="Kim H.J."/>
            <person name="Triplett B.A."/>
        </authorList>
    </citation>
    <scope>NUCLEOTIDE SEQUENCE [LARGE SCALE GENOMIC DNA]</scope>
    <source>
        <strain evidence="1">FRACA_ARgP5</strain>
    </source>
</reference>
<dbReference type="Gene3D" id="3.30.429.10">
    <property type="entry name" value="Macrophage Migration Inhibitory Factor"/>
    <property type="match status" value="1"/>
</dbReference>
<proteinExistence type="predicted"/>
<name>A0A2I2KMU3_9ACTN</name>
<dbReference type="AlphaFoldDB" id="A0A2I2KMU3"/>
<protein>
    <recommendedName>
        <fullName evidence="3">Tautomerase enzyme</fullName>
    </recommendedName>
</protein>
<dbReference type="OrthoDB" id="1438441at2"/>
<keyword evidence="2" id="KW-1185">Reference proteome</keyword>
<dbReference type="Proteomes" id="UP000234331">
    <property type="component" value="Unassembled WGS sequence"/>
</dbReference>
<evidence type="ECO:0000313" key="2">
    <source>
        <dbReference type="Proteomes" id="UP000234331"/>
    </source>
</evidence>
<dbReference type="InterPro" id="IPR014347">
    <property type="entry name" value="Tautomerase/MIF_sf"/>
</dbReference>
<evidence type="ECO:0008006" key="3">
    <source>
        <dbReference type="Google" id="ProtNLM"/>
    </source>
</evidence>
<gene>
    <name evidence="1" type="ORF">FRACA_1650006</name>
</gene>
<organism evidence="1 2">
    <name type="scientific">Frankia canadensis</name>
    <dbReference type="NCBI Taxonomy" id="1836972"/>
    <lineage>
        <taxon>Bacteria</taxon>
        <taxon>Bacillati</taxon>
        <taxon>Actinomycetota</taxon>
        <taxon>Actinomycetes</taxon>
        <taxon>Frankiales</taxon>
        <taxon>Frankiaceae</taxon>
        <taxon>Frankia</taxon>
    </lineage>
</organism>
<accession>A0A2I2KMU3</accession>
<dbReference type="EMBL" id="FZMO01000074">
    <property type="protein sequence ID" value="SNQ46980.1"/>
    <property type="molecule type" value="Genomic_DNA"/>
</dbReference>
<dbReference type="RefSeq" id="WP_101830910.1">
    <property type="nucleotide sequence ID" value="NZ_FZMO01000074.1"/>
</dbReference>